<evidence type="ECO:0000256" key="2">
    <source>
        <dbReference type="ARBA" id="ARBA00022741"/>
    </source>
</evidence>
<dbReference type="PANTHER" id="PTHR43289:SF34">
    <property type="entry name" value="SERINE_THREONINE-PROTEIN KINASE YBDM-RELATED"/>
    <property type="match status" value="1"/>
</dbReference>
<keyword evidence="9" id="KW-1185">Reference proteome</keyword>
<feature type="transmembrane region" description="Helical" evidence="6">
    <location>
        <begin position="316"/>
        <end position="340"/>
    </location>
</feature>
<dbReference type="CDD" id="cd14014">
    <property type="entry name" value="STKc_PknB_like"/>
    <property type="match status" value="1"/>
</dbReference>
<evidence type="ECO:0000313" key="9">
    <source>
        <dbReference type="Proteomes" id="UP001500618"/>
    </source>
</evidence>
<keyword evidence="2 5" id="KW-0547">Nucleotide-binding</keyword>
<keyword evidence="6" id="KW-0472">Membrane</keyword>
<gene>
    <name evidence="8" type="ORF">GCM10009765_51560</name>
</gene>
<keyword evidence="6" id="KW-1133">Transmembrane helix</keyword>
<evidence type="ECO:0000256" key="4">
    <source>
        <dbReference type="ARBA" id="ARBA00022840"/>
    </source>
</evidence>
<feature type="binding site" evidence="5">
    <location>
        <position position="43"/>
    </location>
    <ligand>
        <name>ATP</name>
        <dbReference type="ChEBI" id="CHEBI:30616"/>
    </ligand>
</feature>
<dbReference type="Gene3D" id="1.10.510.10">
    <property type="entry name" value="Transferase(Phosphotransferase) domain 1"/>
    <property type="match status" value="1"/>
</dbReference>
<dbReference type="PANTHER" id="PTHR43289">
    <property type="entry name" value="MITOGEN-ACTIVATED PROTEIN KINASE KINASE KINASE 20-RELATED"/>
    <property type="match status" value="1"/>
</dbReference>
<keyword evidence="4 5" id="KW-0067">ATP-binding</keyword>
<evidence type="ECO:0000256" key="6">
    <source>
        <dbReference type="SAM" id="Phobius"/>
    </source>
</evidence>
<dbReference type="PROSITE" id="PS00108">
    <property type="entry name" value="PROTEIN_KINASE_ST"/>
    <property type="match status" value="1"/>
</dbReference>
<dbReference type="InterPro" id="IPR000719">
    <property type="entry name" value="Prot_kinase_dom"/>
</dbReference>
<evidence type="ECO:0000313" key="8">
    <source>
        <dbReference type="EMBL" id="GAA1696007.1"/>
    </source>
</evidence>
<reference evidence="9" key="1">
    <citation type="journal article" date="2019" name="Int. J. Syst. Evol. Microbiol.">
        <title>The Global Catalogue of Microorganisms (GCM) 10K type strain sequencing project: providing services to taxonomists for standard genome sequencing and annotation.</title>
        <authorList>
            <consortium name="The Broad Institute Genomics Platform"/>
            <consortium name="The Broad Institute Genome Sequencing Center for Infectious Disease"/>
            <person name="Wu L."/>
            <person name="Ma J."/>
        </authorList>
    </citation>
    <scope>NUCLEOTIDE SEQUENCE [LARGE SCALE GENOMIC DNA]</scope>
    <source>
        <strain evidence="9">JCM 14718</strain>
    </source>
</reference>
<dbReference type="Pfam" id="PF00069">
    <property type="entry name" value="Pkinase"/>
    <property type="match status" value="1"/>
</dbReference>
<dbReference type="InterPro" id="IPR011009">
    <property type="entry name" value="Kinase-like_dom_sf"/>
</dbReference>
<protein>
    <recommendedName>
        <fullName evidence="7">Protein kinase domain-containing protein</fullName>
    </recommendedName>
</protein>
<dbReference type="RefSeq" id="WP_344313050.1">
    <property type="nucleotide sequence ID" value="NZ_BAAANY010000020.1"/>
</dbReference>
<dbReference type="InterPro" id="IPR008271">
    <property type="entry name" value="Ser/Thr_kinase_AS"/>
</dbReference>
<feature type="domain" description="Protein kinase" evidence="7">
    <location>
        <begin position="15"/>
        <end position="274"/>
    </location>
</feature>
<keyword evidence="1" id="KW-0808">Transferase</keyword>
<keyword evidence="6" id="KW-0812">Transmembrane</keyword>
<dbReference type="SUPFAM" id="SSF56112">
    <property type="entry name" value="Protein kinase-like (PK-like)"/>
    <property type="match status" value="1"/>
</dbReference>
<sequence length="456" mass="47982">MQALEFGDPASVGRFQVLARIGAGGMGTVYLGRSPAGRSVAVKVVHPVLAADPEIRDRFRREVWAAQAIGGAFTAPLVDTDPDAAVPWLVTEFLPAVSLRDAVRDFGVLPPTAVWPLAAGLGEALVAIHAAGVAHLDLKPSNVLLTADGPRVIDFGISRPSGEISGPTLPAGSPGFMSPEQVGGRALGPASDVFSLGSTLAYACTAMEPFGEGPPHVKMFRIDHEVPPLVGIADENLRIFLANCMIREPAGRPTAVQLTSYLASVTRSSGSSWLPPAVVTEIDRRASEAQNPPVERAIGPRMAVEMPPRRRMSRRALLFGGIGGAVVLAAGIGVPTLYALDTKPKPAPTPKPTPKPTASPAAVHTLEFYFTGNVALTSVTYTVNGQAMTLKNVRLPWRQVVKLPSGKGKNTWQLTYGFPPGEIQHRVLVDGFQVTTGVDGVSGQQGSGKDSGYTYT</sequence>
<dbReference type="PROSITE" id="PS00107">
    <property type="entry name" value="PROTEIN_KINASE_ATP"/>
    <property type="match status" value="1"/>
</dbReference>
<dbReference type="InterPro" id="IPR017441">
    <property type="entry name" value="Protein_kinase_ATP_BS"/>
</dbReference>
<dbReference type="Proteomes" id="UP001500618">
    <property type="component" value="Unassembled WGS sequence"/>
</dbReference>
<evidence type="ECO:0000256" key="5">
    <source>
        <dbReference type="PROSITE-ProRule" id="PRU10141"/>
    </source>
</evidence>
<dbReference type="Gene3D" id="3.30.200.20">
    <property type="entry name" value="Phosphorylase Kinase, domain 1"/>
    <property type="match status" value="1"/>
</dbReference>
<dbReference type="EMBL" id="BAAANY010000020">
    <property type="protein sequence ID" value="GAA1696007.1"/>
    <property type="molecule type" value="Genomic_DNA"/>
</dbReference>
<proteinExistence type="predicted"/>
<organism evidence="8 9">
    <name type="scientific">Fodinicola feengrottensis</name>
    <dbReference type="NCBI Taxonomy" id="435914"/>
    <lineage>
        <taxon>Bacteria</taxon>
        <taxon>Bacillati</taxon>
        <taxon>Actinomycetota</taxon>
        <taxon>Actinomycetes</taxon>
        <taxon>Mycobacteriales</taxon>
        <taxon>Fodinicola</taxon>
    </lineage>
</organism>
<accession>A0ABP4U1X4</accession>
<dbReference type="SMART" id="SM00220">
    <property type="entry name" value="S_TKc"/>
    <property type="match status" value="1"/>
</dbReference>
<name>A0ABP4U1X4_9ACTN</name>
<evidence type="ECO:0000259" key="7">
    <source>
        <dbReference type="PROSITE" id="PS50011"/>
    </source>
</evidence>
<comment type="caution">
    <text evidence="8">The sequence shown here is derived from an EMBL/GenBank/DDBJ whole genome shotgun (WGS) entry which is preliminary data.</text>
</comment>
<keyword evidence="3" id="KW-0418">Kinase</keyword>
<dbReference type="PROSITE" id="PS50011">
    <property type="entry name" value="PROTEIN_KINASE_DOM"/>
    <property type="match status" value="1"/>
</dbReference>
<evidence type="ECO:0000256" key="1">
    <source>
        <dbReference type="ARBA" id="ARBA00022679"/>
    </source>
</evidence>
<evidence type="ECO:0000256" key="3">
    <source>
        <dbReference type="ARBA" id="ARBA00022777"/>
    </source>
</evidence>